<reference evidence="1" key="1">
    <citation type="submission" date="2014-03" db="EMBL/GenBank/DDBJ databases">
        <authorList>
            <person name="Huang T.-W."/>
            <person name="Lai J.-F."/>
            <person name="Liao T.-L."/>
            <person name="Lin A.-C."/>
            <person name="Chen Y.-T."/>
            <person name="Tsai S.-F."/>
            <person name="Lauderdale T.-L."/>
        </authorList>
    </citation>
    <scope>NUCLEOTIDE SEQUENCE</scope>
    <source>
        <strain evidence="1">MS32</strain>
        <plasmid evidence="1">pMS32-1</plasmid>
    </source>
</reference>
<dbReference type="AlphaFoldDB" id="A0A075M800"/>
<sequence>MEVKNNVAYLREKAGLTVYELSKRCGFVSGSRVLSNYVTRAEQGHSVKVDTALFIYKELKKAGVCEKFEDVFWLSDEITEKTTEHPNPK</sequence>
<evidence type="ECO:0000313" key="1">
    <source>
        <dbReference type="EMBL" id="AIF77173.1"/>
    </source>
</evidence>
<accession>K9C9N2</accession>
<name>A0A075M800_ACIPI</name>
<geneLocation type="plasmid" evidence="1">
    <name>pMS32-1</name>
</geneLocation>
<dbReference type="EMBL" id="KJ616405">
    <property type="protein sequence ID" value="AIF77173.1"/>
    <property type="molecule type" value="Genomic_DNA"/>
</dbReference>
<protein>
    <submittedName>
        <fullName evidence="1">Uncharacterized protein</fullName>
    </submittedName>
</protein>
<keyword evidence="1" id="KW-0614">Plasmid</keyword>
<organism evidence="1">
    <name type="scientific">Acinetobacter pittii</name>
    <name type="common">Acinetobacter genomosp. 3</name>
    <dbReference type="NCBI Taxonomy" id="48296"/>
    <lineage>
        <taxon>Bacteria</taxon>
        <taxon>Pseudomonadati</taxon>
        <taxon>Pseudomonadota</taxon>
        <taxon>Gammaproteobacteria</taxon>
        <taxon>Moraxellales</taxon>
        <taxon>Moraxellaceae</taxon>
        <taxon>Acinetobacter</taxon>
        <taxon>Acinetobacter calcoaceticus/baumannii complex</taxon>
    </lineage>
</organism>
<accession>A0A075M800</accession>
<proteinExistence type="predicted"/>
<dbReference type="RefSeq" id="WP_000453245.1">
    <property type="nucleotide sequence ID" value="NC_025173.1"/>
</dbReference>